<keyword evidence="1" id="KW-0812">Transmembrane</keyword>
<accession>A0A8D8N3U4</accession>
<keyword evidence="1" id="KW-1133">Transmembrane helix</keyword>
<protein>
    <submittedName>
        <fullName evidence="2">(northern house mosquito) hypothetical protein</fullName>
    </submittedName>
</protein>
<sequence length="106" mass="11996">MFIMLPGAITKVMKQQRNLQIIWRLGGGSVKLKSTWGQNGPPFSCLIKTSKSYEILVKWIMSLLVGSQITFNATLVDFLIVVMLICKNSVLFQHIKTIFKNDCFGK</sequence>
<reference evidence="2" key="1">
    <citation type="submission" date="2021-05" db="EMBL/GenBank/DDBJ databases">
        <authorList>
            <person name="Alioto T."/>
            <person name="Alioto T."/>
            <person name="Gomez Garrido J."/>
        </authorList>
    </citation>
    <scope>NUCLEOTIDE SEQUENCE</scope>
</reference>
<name>A0A8D8N3U4_CULPI</name>
<dbReference type="EMBL" id="HBUE01243777">
    <property type="protein sequence ID" value="CAG6550778.1"/>
    <property type="molecule type" value="Transcribed_RNA"/>
</dbReference>
<feature type="transmembrane region" description="Helical" evidence="1">
    <location>
        <begin position="59"/>
        <end position="86"/>
    </location>
</feature>
<proteinExistence type="predicted"/>
<evidence type="ECO:0000256" key="1">
    <source>
        <dbReference type="SAM" id="Phobius"/>
    </source>
</evidence>
<dbReference type="EMBL" id="HBUE01350876">
    <property type="protein sequence ID" value="CAG6603072.1"/>
    <property type="molecule type" value="Transcribed_RNA"/>
</dbReference>
<keyword evidence="1" id="KW-0472">Membrane</keyword>
<evidence type="ECO:0000313" key="2">
    <source>
        <dbReference type="EMBL" id="CAG6550778.1"/>
    </source>
</evidence>
<dbReference type="EMBL" id="HBUE01078231">
    <property type="protein sequence ID" value="CAG6476319.1"/>
    <property type="molecule type" value="Transcribed_RNA"/>
</dbReference>
<dbReference type="EMBL" id="HBUE01078233">
    <property type="protein sequence ID" value="CAG6476321.1"/>
    <property type="molecule type" value="Transcribed_RNA"/>
</dbReference>
<organism evidence="2">
    <name type="scientific">Culex pipiens</name>
    <name type="common">House mosquito</name>
    <dbReference type="NCBI Taxonomy" id="7175"/>
    <lineage>
        <taxon>Eukaryota</taxon>
        <taxon>Metazoa</taxon>
        <taxon>Ecdysozoa</taxon>
        <taxon>Arthropoda</taxon>
        <taxon>Hexapoda</taxon>
        <taxon>Insecta</taxon>
        <taxon>Pterygota</taxon>
        <taxon>Neoptera</taxon>
        <taxon>Endopterygota</taxon>
        <taxon>Diptera</taxon>
        <taxon>Nematocera</taxon>
        <taxon>Culicoidea</taxon>
        <taxon>Culicidae</taxon>
        <taxon>Culicinae</taxon>
        <taxon>Culicini</taxon>
        <taxon>Culex</taxon>
        <taxon>Culex</taxon>
    </lineage>
</organism>
<dbReference type="AlphaFoldDB" id="A0A8D8N3U4"/>